<dbReference type="Pfam" id="PF00397">
    <property type="entry name" value="WW"/>
    <property type="match status" value="1"/>
</dbReference>
<keyword evidence="8" id="KW-0106">Calcium</keyword>
<name>A0A238C6J6_9BILA</name>
<dbReference type="SMART" id="SM00291">
    <property type="entry name" value="ZnF_ZZ"/>
    <property type="match status" value="1"/>
</dbReference>
<dbReference type="Gene3D" id="1.10.238.10">
    <property type="entry name" value="EF-hand"/>
    <property type="match status" value="2"/>
</dbReference>
<keyword evidence="4" id="KW-0963">Cytoplasm</keyword>
<dbReference type="GO" id="GO:0005856">
    <property type="term" value="C:cytoskeleton"/>
    <property type="evidence" value="ECO:0007669"/>
    <property type="project" value="UniProtKB-SubCell"/>
</dbReference>
<dbReference type="InterPro" id="IPR015153">
    <property type="entry name" value="EF-hand_dom_typ1"/>
</dbReference>
<dbReference type="InterPro" id="IPR011992">
    <property type="entry name" value="EF-hand-dom_pair"/>
</dbReference>
<evidence type="ECO:0008006" key="19">
    <source>
        <dbReference type="Google" id="ProtNLM"/>
    </source>
</evidence>
<proteinExistence type="predicted"/>
<feature type="region of interest" description="Disordered" evidence="14">
    <location>
        <begin position="844"/>
        <end position="885"/>
    </location>
</feature>
<dbReference type="SUPFAM" id="SSF57850">
    <property type="entry name" value="RING/U-box"/>
    <property type="match status" value="1"/>
</dbReference>
<keyword evidence="3" id="KW-1003">Cell membrane</keyword>
<dbReference type="SUPFAM" id="SSF46966">
    <property type="entry name" value="Spectrin repeat"/>
    <property type="match status" value="2"/>
</dbReference>
<dbReference type="CDD" id="cd00201">
    <property type="entry name" value="WW"/>
    <property type="match status" value="1"/>
</dbReference>
<dbReference type="CDD" id="cd02334">
    <property type="entry name" value="ZZ_dystrophin"/>
    <property type="match status" value="1"/>
</dbReference>
<dbReference type="InterPro" id="IPR050774">
    <property type="entry name" value="KCMF1/Dystrophin"/>
</dbReference>
<evidence type="ECO:0000256" key="4">
    <source>
        <dbReference type="ARBA" id="ARBA00022490"/>
    </source>
</evidence>
<keyword evidence="5" id="KW-0479">Metal-binding</keyword>
<dbReference type="SMART" id="SM00456">
    <property type="entry name" value="WW"/>
    <property type="match status" value="1"/>
</dbReference>
<dbReference type="SUPFAM" id="SSF47473">
    <property type="entry name" value="EF-hand"/>
    <property type="match status" value="2"/>
</dbReference>
<dbReference type="GO" id="GO:0050804">
    <property type="term" value="P:modulation of chemical synaptic transmission"/>
    <property type="evidence" value="ECO:0007669"/>
    <property type="project" value="UniProtKB-ARBA"/>
</dbReference>
<dbReference type="CDD" id="cd16242">
    <property type="entry name" value="EFh_DMD_like"/>
    <property type="match status" value="1"/>
</dbReference>
<reference evidence="17 18" key="1">
    <citation type="submission" date="2015-12" db="EMBL/GenBank/DDBJ databases">
        <title>Draft genome of the nematode, Onchocerca flexuosa.</title>
        <authorList>
            <person name="Mitreva M."/>
        </authorList>
    </citation>
    <scope>NUCLEOTIDE SEQUENCE [LARGE SCALE GENOMIC DNA]</scope>
    <source>
        <strain evidence="17">Red Deer</strain>
    </source>
</reference>
<evidence type="ECO:0000256" key="11">
    <source>
        <dbReference type="ARBA" id="ARBA00023212"/>
    </source>
</evidence>
<evidence type="ECO:0000256" key="1">
    <source>
        <dbReference type="ARBA" id="ARBA00004245"/>
    </source>
</evidence>
<dbReference type="Gene3D" id="6.10.140.70">
    <property type="match status" value="1"/>
</dbReference>
<dbReference type="GO" id="GO:0099536">
    <property type="term" value="P:synaptic signaling"/>
    <property type="evidence" value="ECO:0007669"/>
    <property type="project" value="TreeGrafter"/>
</dbReference>
<feature type="domain" description="WW" evidence="15">
    <location>
        <begin position="426"/>
        <end position="460"/>
    </location>
</feature>
<evidence type="ECO:0000256" key="8">
    <source>
        <dbReference type="ARBA" id="ARBA00022837"/>
    </source>
</evidence>
<dbReference type="PROSITE" id="PS01357">
    <property type="entry name" value="ZF_ZZ_1"/>
    <property type="match status" value="1"/>
</dbReference>
<dbReference type="GO" id="GO:0016010">
    <property type="term" value="C:dystrophin-associated glycoprotein complex"/>
    <property type="evidence" value="ECO:0007669"/>
    <property type="project" value="UniProtKB-ARBA"/>
</dbReference>
<dbReference type="PROSITE" id="PS50135">
    <property type="entry name" value="ZF_ZZ_2"/>
    <property type="match status" value="1"/>
</dbReference>
<sequence>MKEISVEDYTIRVRIRRAVLEAALRARNDFHSALEQLMEWMDGVEASLVKLNEATVNIQMLKDSIKRKKWIEDEKRSTDLTELNIPFIIPNVRVDINAHKDVIGSVKELGVQLTRRVEDHKEREDLRERLSHIDIRWRHLVGLADAIRSSSVICSQSWQRTRLLNAQEEWEKLFTQLADNLFWAEAQSKAILEEQPVGGSLARVQEQTSFIETLAWKLELEMKLRQRDVDEVVTLAHSYLMQHDLRPRIRSTSTLAPDEENDDENAELRRVGIQIKSDSDRLVQEWNELREQLNAWARIIYDANAKMEKLSSTIAECQLALSNMEERMEQLRPIEELRLEELTKAVNESEQLKQYLARTRIYVDDANDLSGQLLASDVELAPEPSAQLKSINDRVTKLKSDLLIRSAALERAMTDFGPSSQHFLRNSVQMPWQRAVSSSNHLPYYINHETEVTQWDHPAMIEIMEELTNFNQIKFSAYRTAMKLRICILVDLLTLEDVDLKLETLNTMLGEQCLSMKDAVMCLVPLFETAQEKYPELIHSVPLAVDLFINFVLNIFDPARDSILRAFSFRVLLAVLCNSNLEDKYRYLYQLIANNEGVDQKKLALLLYDIIHIPRLFGEAAAFGGSNVEPSVRSCFETANYPRTISVDEFLNWLKKEPQSIVWLPVMHRLASAEFAKHQAKCNVCKMFPIIGLRYRCLRCFNVDICQNCFFSQRLAKNHKLSHPIQEYCLPSKTRIGYLPVQTVDEGPPLESSNTSPFNPFTEPIHNRIQLCARRLWRARGENDSPVPLSIEPGEEMLMNMTELKSPLQLLSQVEQMHKEELDQVLHKLQHENRELKKEIEKRRKFGNAVGSTPNLTRGSSAAMSRSVTDNMGTGRSVPSLSNSGDDQLLREAYLLRQHKERLEQRSRILEEQNRQLETQLARLRTVIAQIENVE</sequence>
<keyword evidence="18" id="KW-1185">Reference proteome</keyword>
<evidence type="ECO:0000256" key="12">
    <source>
        <dbReference type="PROSITE-ProRule" id="PRU00228"/>
    </source>
</evidence>
<organism evidence="17 18">
    <name type="scientific">Onchocerca flexuosa</name>
    <dbReference type="NCBI Taxonomy" id="387005"/>
    <lineage>
        <taxon>Eukaryota</taxon>
        <taxon>Metazoa</taxon>
        <taxon>Ecdysozoa</taxon>
        <taxon>Nematoda</taxon>
        <taxon>Chromadorea</taxon>
        <taxon>Rhabditida</taxon>
        <taxon>Spirurina</taxon>
        <taxon>Spiruromorpha</taxon>
        <taxon>Filarioidea</taxon>
        <taxon>Onchocercidae</taxon>
        <taxon>Onchocerca</taxon>
    </lineage>
</organism>
<dbReference type="Pfam" id="PF09069">
    <property type="entry name" value="EF-hand_3"/>
    <property type="match status" value="1"/>
</dbReference>
<dbReference type="InterPro" id="IPR036020">
    <property type="entry name" value="WW_dom_sf"/>
</dbReference>
<dbReference type="AlphaFoldDB" id="A0A238C6J6"/>
<keyword evidence="9" id="KW-0472">Membrane</keyword>
<dbReference type="Proteomes" id="UP000242913">
    <property type="component" value="Unassembled WGS sequence"/>
</dbReference>
<dbReference type="GO" id="GO:0046716">
    <property type="term" value="P:muscle cell cellular homeostasis"/>
    <property type="evidence" value="ECO:0007669"/>
    <property type="project" value="UniProtKB-ARBA"/>
</dbReference>
<gene>
    <name evidence="17" type="ORF">X798_00229</name>
</gene>
<dbReference type="Pfam" id="PF09068">
    <property type="entry name" value="EF-hand_2"/>
    <property type="match status" value="1"/>
</dbReference>
<dbReference type="EMBL" id="KZ269977">
    <property type="protein sequence ID" value="OZC12598.1"/>
    <property type="molecule type" value="Genomic_DNA"/>
</dbReference>
<accession>A0A238C6J6</accession>
<dbReference type="GO" id="GO:0042383">
    <property type="term" value="C:sarcolemma"/>
    <property type="evidence" value="ECO:0007669"/>
    <property type="project" value="UniProtKB-SubCell"/>
</dbReference>
<evidence type="ECO:0000256" key="14">
    <source>
        <dbReference type="SAM" id="MobiDB-lite"/>
    </source>
</evidence>
<evidence type="ECO:0000256" key="3">
    <source>
        <dbReference type="ARBA" id="ARBA00022475"/>
    </source>
</evidence>
<evidence type="ECO:0000256" key="9">
    <source>
        <dbReference type="ARBA" id="ARBA00023136"/>
    </source>
</evidence>
<dbReference type="PANTHER" id="PTHR12268">
    <property type="entry name" value="E3 UBIQUITIN-PROTEIN LIGASE KCMF1"/>
    <property type="match status" value="1"/>
</dbReference>
<dbReference type="InterPro" id="IPR015154">
    <property type="entry name" value="EF-hand_dom_typ2"/>
</dbReference>
<keyword evidence="13" id="KW-0175">Coiled coil</keyword>
<evidence type="ECO:0000259" key="15">
    <source>
        <dbReference type="PROSITE" id="PS50020"/>
    </source>
</evidence>
<dbReference type="Gene3D" id="1.20.58.60">
    <property type="match status" value="2"/>
</dbReference>
<dbReference type="GO" id="GO:0005737">
    <property type="term" value="C:cytoplasm"/>
    <property type="evidence" value="ECO:0007669"/>
    <property type="project" value="UniProtKB-ARBA"/>
</dbReference>
<evidence type="ECO:0000256" key="6">
    <source>
        <dbReference type="ARBA" id="ARBA00022771"/>
    </source>
</evidence>
<keyword evidence="11" id="KW-0206">Cytoskeleton</keyword>
<evidence type="ECO:0000313" key="17">
    <source>
        <dbReference type="EMBL" id="OZC12598.1"/>
    </source>
</evidence>
<evidence type="ECO:0000256" key="7">
    <source>
        <dbReference type="ARBA" id="ARBA00022833"/>
    </source>
</evidence>
<protein>
    <recommendedName>
        <fullName evidence="19">Zinc finger, ZZ type</fullName>
    </recommendedName>
</protein>
<dbReference type="InterPro" id="IPR001202">
    <property type="entry name" value="WW_dom"/>
</dbReference>
<dbReference type="Gene3D" id="3.30.60.90">
    <property type="match status" value="1"/>
</dbReference>
<dbReference type="PROSITE" id="PS50020">
    <property type="entry name" value="WW_DOMAIN_2"/>
    <property type="match status" value="1"/>
</dbReference>
<evidence type="ECO:0000313" key="18">
    <source>
        <dbReference type="Proteomes" id="UP000242913"/>
    </source>
</evidence>
<dbReference type="PANTHER" id="PTHR12268:SF14">
    <property type="entry name" value="DYSTROPHIN-1"/>
    <property type="match status" value="1"/>
</dbReference>
<comment type="subcellular location">
    <subcellularLocation>
        <location evidence="2">Cell membrane</location>
        <location evidence="2">Sarcolemma</location>
        <topology evidence="2">Peripheral membrane protein</topology>
        <orientation evidence="2">Cytoplasmic side</orientation>
    </subcellularLocation>
    <subcellularLocation>
        <location evidence="1">Cytoplasm</location>
        <location evidence="1">Cytoskeleton</location>
    </subcellularLocation>
</comment>
<evidence type="ECO:0000256" key="13">
    <source>
        <dbReference type="SAM" id="Coils"/>
    </source>
</evidence>
<dbReference type="Gene3D" id="2.20.70.10">
    <property type="match status" value="1"/>
</dbReference>
<dbReference type="GO" id="GO:0045202">
    <property type="term" value="C:synapse"/>
    <property type="evidence" value="ECO:0007669"/>
    <property type="project" value="GOC"/>
</dbReference>
<dbReference type="Pfam" id="PF00569">
    <property type="entry name" value="ZZ"/>
    <property type="match status" value="1"/>
</dbReference>
<feature type="compositionally biased region" description="Polar residues" evidence="14">
    <location>
        <begin position="850"/>
        <end position="885"/>
    </location>
</feature>
<dbReference type="InterPro" id="IPR000433">
    <property type="entry name" value="Znf_ZZ"/>
</dbReference>
<dbReference type="GO" id="GO:0008270">
    <property type="term" value="F:zinc ion binding"/>
    <property type="evidence" value="ECO:0007669"/>
    <property type="project" value="UniProtKB-KW"/>
</dbReference>
<feature type="coiled-coil region" evidence="13">
    <location>
        <begin position="896"/>
        <end position="934"/>
    </location>
</feature>
<evidence type="ECO:0000259" key="16">
    <source>
        <dbReference type="PROSITE" id="PS50135"/>
    </source>
</evidence>
<keyword evidence="6 12" id="KW-0863">Zinc-finger</keyword>
<evidence type="ECO:0000256" key="10">
    <source>
        <dbReference type="ARBA" id="ARBA00023203"/>
    </source>
</evidence>
<dbReference type="SUPFAM" id="SSF51045">
    <property type="entry name" value="WW domain"/>
    <property type="match status" value="1"/>
</dbReference>
<keyword evidence="7" id="KW-0862">Zinc</keyword>
<keyword evidence="10" id="KW-0009">Actin-binding</keyword>
<dbReference type="PROSITE" id="PS01159">
    <property type="entry name" value="WW_DOMAIN_1"/>
    <property type="match status" value="1"/>
</dbReference>
<dbReference type="InterPro" id="IPR043145">
    <property type="entry name" value="Znf_ZZ_sf"/>
</dbReference>
<feature type="domain" description="ZZ-type" evidence="16">
    <location>
        <begin position="677"/>
        <end position="733"/>
    </location>
</feature>
<dbReference type="OrthoDB" id="10057795at2759"/>
<evidence type="ECO:0000256" key="2">
    <source>
        <dbReference type="ARBA" id="ARBA00004278"/>
    </source>
</evidence>
<evidence type="ECO:0000256" key="5">
    <source>
        <dbReference type="ARBA" id="ARBA00022723"/>
    </source>
</evidence>
<dbReference type="GO" id="GO:0003779">
    <property type="term" value="F:actin binding"/>
    <property type="evidence" value="ECO:0007669"/>
    <property type="project" value="UniProtKB-KW"/>
</dbReference>